<name>A0A7G5BZE5_9BACL</name>
<feature type="domain" description="Histidine kinase/HSP90-like ATPase" evidence="10">
    <location>
        <begin position="503"/>
        <end position="593"/>
    </location>
</feature>
<comment type="catalytic activity">
    <reaction evidence="1">
        <text>ATP + protein L-histidine = ADP + protein N-phospho-L-histidine.</text>
        <dbReference type="EC" id="2.7.13.3"/>
    </reaction>
</comment>
<feature type="transmembrane region" description="Helical" evidence="9">
    <location>
        <begin position="289"/>
        <end position="310"/>
    </location>
</feature>
<keyword evidence="4" id="KW-0808">Transferase</keyword>
<feature type="transmembrane region" description="Helical" evidence="9">
    <location>
        <begin position="330"/>
        <end position="349"/>
    </location>
</feature>
<evidence type="ECO:0000256" key="5">
    <source>
        <dbReference type="ARBA" id="ARBA00022741"/>
    </source>
</evidence>
<evidence type="ECO:0000259" key="10">
    <source>
        <dbReference type="SMART" id="SM00387"/>
    </source>
</evidence>
<dbReference type="Pfam" id="PF07730">
    <property type="entry name" value="HisKA_3"/>
    <property type="match status" value="1"/>
</dbReference>
<sequence length="593" mass="66820">MGILQRRYVRGSRSIRGVGRLVVSKRAIDDRKTPSEVYWVRRALPSNVDTGEGTALHIRRLGHFEAYLNGRIVYSGQLPEGEKPSLFRWNRIPLPESSAGSMLYLRIWGEPSSLVPTAGQIIGGPQEELLVSILRQDAIRLVLSVCYLFIFILTVCAWLFYERNAAYLYFGCLTLSAGYSALFGTGLLQYYLDMGAFASYVQIGNPAAAWAIAGLLERLSGGDPSRIFARLRIYYSILIPLAIIFSLLSPSVHHTTITLMLLLILLSSPIAILGIYRSYRDRIGETGKIASLVIVLLLGIGAEELYNFMYPRGSRSSNQWSLLIEIVVDNLVLLSLFYLIFGMGFVLVVRARDQLRGMKGRLERKVRERTSDLERTSLQLQASIREKAKAMSDIAMMKERNRISEDIHDHVGHTLTASIVQLEAAMMLLERGDERGLENARQSQALVRKGLDEIREAVHRMKEDNAFELTLQTILAELIENTSETMDVLIDYAIGDLPPMTAAHQRTILQALKEGLTNGIKHGKSKHFRFHLEQKDHLVRFRLRNDGIRYEPGEYGFGMQSMNERVMLLGGTLTLSPDHDRGCVLRIDLPLQP</sequence>
<dbReference type="InterPro" id="IPR050482">
    <property type="entry name" value="Sensor_HK_TwoCompSys"/>
</dbReference>
<keyword evidence="8" id="KW-0902">Two-component regulatory system</keyword>
<dbReference type="Gene3D" id="1.20.5.1930">
    <property type="match status" value="1"/>
</dbReference>
<keyword evidence="9" id="KW-0472">Membrane</keyword>
<dbReference type="InterPro" id="IPR036890">
    <property type="entry name" value="HATPase_C_sf"/>
</dbReference>
<dbReference type="InterPro" id="IPR011712">
    <property type="entry name" value="Sig_transdc_His_kin_sub3_dim/P"/>
</dbReference>
<dbReference type="CDD" id="cd16917">
    <property type="entry name" value="HATPase_UhpB-NarQ-NarX-like"/>
    <property type="match status" value="1"/>
</dbReference>
<dbReference type="InterPro" id="IPR003594">
    <property type="entry name" value="HATPase_dom"/>
</dbReference>
<evidence type="ECO:0000256" key="7">
    <source>
        <dbReference type="ARBA" id="ARBA00022840"/>
    </source>
</evidence>
<gene>
    <name evidence="11" type="ORF">FPL14_14840</name>
</gene>
<dbReference type="GO" id="GO:0005524">
    <property type="term" value="F:ATP binding"/>
    <property type="evidence" value="ECO:0007669"/>
    <property type="project" value="UniProtKB-KW"/>
</dbReference>
<evidence type="ECO:0000256" key="8">
    <source>
        <dbReference type="ARBA" id="ARBA00023012"/>
    </source>
</evidence>
<dbReference type="Gene3D" id="3.30.565.10">
    <property type="entry name" value="Histidine kinase-like ATPase, C-terminal domain"/>
    <property type="match status" value="1"/>
</dbReference>
<dbReference type="SMART" id="SM00387">
    <property type="entry name" value="HATPase_c"/>
    <property type="match status" value="1"/>
</dbReference>
<keyword evidence="9" id="KW-1133">Transmembrane helix</keyword>
<dbReference type="KEGG" id="cchl:FPL14_14840"/>
<keyword evidence="5" id="KW-0547">Nucleotide-binding</keyword>
<dbReference type="RefSeq" id="WP_182303721.1">
    <property type="nucleotide sequence ID" value="NZ_CP041969.1"/>
</dbReference>
<evidence type="ECO:0000256" key="9">
    <source>
        <dbReference type="SAM" id="Phobius"/>
    </source>
</evidence>
<dbReference type="PANTHER" id="PTHR24421:SF10">
    <property type="entry name" value="NITRATE_NITRITE SENSOR PROTEIN NARQ"/>
    <property type="match status" value="1"/>
</dbReference>
<dbReference type="PANTHER" id="PTHR24421">
    <property type="entry name" value="NITRATE/NITRITE SENSOR PROTEIN NARX-RELATED"/>
    <property type="match status" value="1"/>
</dbReference>
<accession>A0A7G5BZE5</accession>
<evidence type="ECO:0000313" key="11">
    <source>
        <dbReference type="EMBL" id="QMV42329.1"/>
    </source>
</evidence>
<evidence type="ECO:0000256" key="1">
    <source>
        <dbReference type="ARBA" id="ARBA00000085"/>
    </source>
</evidence>
<evidence type="ECO:0000256" key="4">
    <source>
        <dbReference type="ARBA" id="ARBA00022679"/>
    </source>
</evidence>
<feature type="transmembrane region" description="Helical" evidence="9">
    <location>
        <begin position="167"/>
        <end position="192"/>
    </location>
</feature>
<dbReference type="GO" id="GO:0046983">
    <property type="term" value="F:protein dimerization activity"/>
    <property type="evidence" value="ECO:0007669"/>
    <property type="project" value="InterPro"/>
</dbReference>
<keyword evidence="7" id="KW-0067">ATP-binding</keyword>
<dbReference type="Proteomes" id="UP000515679">
    <property type="component" value="Chromosome"/>
</dbReference>
<feature type="transmembrane region" description="Helical" evidence="9">
    <location>
        <begin position="233"/>
        <end position="251"/>
    </location>
</feature>
<keyword evidence="3" id="KW-0597">Phosphoprotein</keyword>
<keyword evidence="9" id="KW-0812">Transmembrane</keyword>
<feature type="transmembrane region" description="Helical" evidence="9">
    <location>
        <begin position="141"/>
        <end position="161"/>
    </location>
</feature>
<dbReference type="GO" id="GO:0016020">
    <property type="term" value="C:membrane"/>
    <property type="evidence" value="ECO:0007669"/>
    <property type="project" value="InterPro"/>
</dbReference>
<reference evidence="11 12" key="1">
    <citation type="submission" date="2019-07" db="EMBL/GenBank/DDBJ databases">
        <authorList>
            <person name="Kim J.K."/>
            <person name="Cheong H.-M."/>
            <person name="Choi Y."/>
            <person name="Hwang K.J."/>
            <person name="Lee S."/>
            <person name="Choi C."/>
        </authorList>
    </citation>
    <scope>NUCLEOTIDE SEQUENCE [LARGE SCALE GENOMIC DNA]</scope>
    <source>
        <strain evidence="11 12">KS 22</strain>
    </source>
</reference>
<keyword evidence="6 11" id="KW-0418">Kinase</keyword>
<evidence type="ECO:0000256" key="3">
    <source>
        <dbReference type="ARBA" id="ARBA00022553"/>
    </source>
</evidence>
<evidence type="ECO:0000313" key="12">
    <source>
        <dbReference type="Proteomes" id="UP000515679"/>
    </source>
</evidence>
<dbReference type="GO" id="GO:0000155">
    <property type="term" value="F:phosphorelay sensor kinase activity"/>
    <property type="evidence" value="ECO:0007669"/>
    <property type="project" value="InterPro"/>
</dbReference>
<keyword evidence="12" id="KW-1185">Reference proteome</keyword>
<feature type="transmembrane region" description="Helical" evidence="9">
    <location>
        <begin position="257"/>
        <end position="277"/>
    </location>
</feature>
<evidence type="ECO:0000256" key="6">
    <source>
        <dbReference type="ARBA" id="ARBA00022777"/>
    </source>
</evidence>
<organism evidence="11 12">
    <name type="scientific">Cohnella cholangitidis</name>
    <dbReference type="NCBI Taxonomy" id="2598458"/>
    <lineage>
        <taxon>Bacteria</taxon>
        <taxon>Bacillati</taxon>
        <taxon>Bacillota</taxon>
        <taxon>Bacilli</taxon>
        <taxon>Bacillales</taxon>
        <taxon>Paenibacillaceae</taxon>
        <taxon>Cohnella</taxon>
    </lineage>
</organism>
<protein>
    <recommendedName>
        <fullName evidence="2">histidine kinase</fullName>
        <ecNumber evidence="2">2.7.13.3</ecNumber>
    </recommendedName>
</protein>
<proteinExistence type="predicted"/>
<dbReference type="AlphaFoldDB" id="A0A7G5BZE5"/>
<dbReference type="EMBL" id="CP041969">
    <property type="protein sequence ID" value="QMV42329.1"/>
    <property type="molecule type" value="Genomic_DNA"/>
</dbReference>
<dbReference type="SUPFAM" id="SSF55874">
    <property type="entry name" value="ATPase domain of HSP90 chaperone/DNA topoisomerase II/histidine kinase"/>
    <property type="match status" value="1"/>
</dbReference>
<dbReference type="EC" id="2.7.13.3" evidence="2"/>
<dbReference type="Pfam" id="PF02518">
    <property type="entry name" value="HATPase_c"/>
    <property type="match status" value="1"/>
</dbReference>
<evidence type="ECO:0000256" key="2">
    <source>
        <dbReference type="ARBA" id="ARBA00012438"/>
    </source>
</evidence>